<dbReference type="InterPro" id="IPR011006">
    <property type="entry name" value="CheY-like_superfamily"/>
</dbReference>
<dbReference type="PROSITE" id="PS50110">
    <property type="entry name" value="RESPONSE_REGULATORY"/>
    <property type="match status" value="1"/>
</dbReference>
<evidence type="ECO:0000256" key="3">
    <source>
        <dbReference type="ARBA" id="ARBA00022553"/>
    </source>
</evidence>
<dbReference type="Pfam" id="PF00512">
    <property type="entry name" value="HisKA"/>
    <property type="match status" value="1"/>
</dbReference>
<evidence type="ECO:0000259" key="7">
    <source>
        <dbReference type="PROSITE" id="PS50109"/>
    </source>
</evidence>
<evidence type="ECO:0000259" key="8">
    <source>
        <dbReference type="PROSITE" id="PS50110"/>
    </source>
</evidence>
<dbReference type="eggNOG" id="COG0784">
    <property type="taxonomic scope" value="Bacteria"/>
</dbReference>
<dbReference type="KEGG" id="ssm:Spirs_1187"/>
<dbReference type="Gene3D" id="2.60.40.10">
    <property type="entry name" value="Immunoglobulins"/>
    <property type="match status" value="1"/>
</dbReference>
<dbReference type="InterPro" id="IPR036097">
    <property type="entry name" value="HisK_dim/P_sf"/>
</dbReference>
<dbReference type="PRINTS" id="PR00344">
    <property type="entry name" value="BCTRLSENSOR"/>
</dbReference>
<dbReference type="GO" id="GO:0000155">
    <property type="term" value="F:phosphorelay sensor kinase activity"/>
    <property type="evidence" value="ECO:0007669"/>
    <property type="project" value="InterPro"/>
</dbReference>
<dbReference type="SUPFAM" id="SSF63829">
    <property type="entry name" value="Calcium-dependent phosphotriesterase"/>
    <property type="match status" value="4"/>
</dbReference>
<dbReference type="HOGENOM" id="CLU_000445_28_2_12"/>
<feature type="coiled-coil region" evidence="5">
    <location>
        <begin position="806"/>
        <end position="854"/>
    </location>
</feature>
<dbReference type="PANTHER" id="PTHR43547:SF2">
    <property type="entry name" value="HYBRID SIGNAL TRANSDUCTION HISTIDINE KINASE C"/>
    <property type="match status" value="1"/>
</dbReference>
<dbReference type="InterPro" id="IPR011123">
    <property type="entry name" value="Y_Y_Y"/>
</dbReference>
<dbReference type="InterPro" id="IPR003661">
    <property type="entry name" value="HisK_dim/P_dom"/>
</dbReference>
<evidence type="ECO:0000313" key="10">
    <source>
        <dbReference type="Proteomes" id="UP000002318"/>
    </source>
</evidence>
<proteinExistence type="predicted"/>
<keyword evidence="9" id="KW-0418">Kinase</keyword>
<dbReference type="STRING" id="573413.Spirs_1187"/>
<feature type="domain" description="Histidine kinase" evidence="7">
    <location>
        <begin position="861"/>
        <end position="1088"/>
    </location>
</feature>
<dbReference type="EMBL" id="CP002116">
    <property type="protein sequence ID" value="ADK80316.1"/>
    <property type="molecule type" value="Genomic_DNA"/>
</dbReference>
<dbReference type="Gene3D" id="3.40.50.2300">
    <property type="match status" value="1"/>
</dbReference>
<dbReference type="SUPFAM" id="SSF47384">
    <property type="entry name" value="Homodimeric domain of signal transducing histidine kinase"/>
    <property type="match status" value="1"/>
</dbReference>
<dbReference type="CDD" id="cd16922">
    <property type="entry name" value="HATPase_EvgS-ArcB-TorS-like"/>
    <property type="match status" value="1"/>
</dbReference>
<dbReference type="PANTHER" id="PTHR43547">
    <property type="entry name" value="TWO-COMPONENT HISTIDINE KINASE"/>
    <property type="match status" value="1"/>
</dbReference>
<dbReference type="SMART" id="SM00448">
    <property type="entry name" value="REC"/>
    <property type="match status" value="1"/>
</dbReference>
<evidence type="ECO:0000256" key="2">
    <source>
        <dbReference type="ARBA" id="ARBA00012438"/>
    </source>
</evidence>
<dbReference type="CDD" id="cd17546">
    <property type="entry name" value="REC_hyHK_CKI1_RcsC-like"/>
    <property type="match status" value="1"/>
</dbReference>
<organism evidence="9 10">
    <name type="scientific">Sediminispirochaeta smaragdinae (strain DSM 11293 / JCM 15392 / SEBR 4228)</name>
    <name type="common">Spirochaeta smaragdinae</name>
    <dbReference type="NCBI Taxonomy" id="573413"/>
    <lineage>
        <taxon>Bacteria</taxon>
        <taxon>Pseudomonadati</taxon>
        <taxon>Spirochaetota</taxon>
        <taxon>Spirochaetia</taxon>
        <taxon>Spirochaetales</taxon>
        <taxon>Spirochaetaceae</taxon>
        <taxon>Sediminispirochaeta</taxon>
    </lineage>
</organism>
<keyword evidence="10" id="KW-1185">Reference proteome</keyword>
<keyword evidence="6" id="KW-0472">Membrane</keyword>
<sequence length="1230" mass="137164">MLFLYSGFLLHGLDLPRQIRFDPLTTREGLSSSSVSGILQDKDGIIWIATQAGLNRYDGYSFTYYENDPFNRNSLSHNLIQTTYLDEAGIIWLGTYGGLNRFDPKSGDFDAYIHDARRPDSLSNNVVVAITRDRDGNLWVGTLDGLNRLDTKTGSFTRYYPDPDDPSSVPDKVIRTLLVDDFGQLWIGSYGGLSRYLPETDAFEQIPIDTAGDGNGLLSPYVMSLCRNNEDSSSIFVGTWDGGISSLDVANGRIHHYPIPSEMLYQIMNDSKGRIWAATWGDGLIVLNPENGETIQYRDKEYAVEQKGLSHNVVYSLFEDDSGIIWIGTNGGGVNKYVEWSNRYRFIVNESGNPNSLSEGKVTSILEDEDGSLWIGVYSGGLNHYDPATGMVRRYSFDKEDTHSLSDNIVNVLFRDREDHLWIGTNDGLNRYLPDSDTFERVYADGSDRTPPESIIYTMAEDRKGNLWIGTNSSGAAVKKAGEERFINYAYDAADPGSLSDNLVRTVFEDSYGILWIGTNNGLNRYHANTGTFSRYYHDPDQPQTLSSDNIRVILEDSSGTLWIATAGGGLNRYNRKDDSFSAVSRKDGLLSNHILAMVERNPGELWLSTNRGLCIYNVEQGTFRTIDAENGLLTSELTTGLTLGRSENLYVGGVRGVTIIDREDTAGDPYIPPLVVTHFEVLGEERKLLKSGEKSYEELLLSPSDKLFSLQVAALDYSSPERNQYAFMLEGFDDSLIYSGTRNYVRYTNIDPGRYTLRIIGAGSRGNWNETGLTIPIRVLPPWWLSHPAFAAYLLVSLLFVLLLVNHYRIRRQRLEERYAEQERINRELDQKVKERTAEIEKARKVAEEATKAKSLFLANMSHEIRTPLTGMLGMFSLLAKTKLNQNQRSFLDYSRTAAENLNQLVNDLLDVESIESGTLPLHETRFDPEKALAYVYHLFEERAKAQGLDFFLDIEASDPSLEVLGDRNRFIQIVTNLVSNALKYTESGSISLKLTIAPAELTQAEAQRRRSYTVTVSDTGIGIPKDKTGSIFESFTQLDTGYAKSSKGVGLGLAIVKQLVDAMDGTISVESSPGGTSFTVSLSFPVAPPQEEAEETERTTASDNNSGIGKILVCEDEGINRFYLGTLLQNKGFAVDVAANGREAVRLAESNDYSLILMDLGMPEIDGLEATRMIRAQGITVPIIALTAHSYKEDIDKCREAGMDDFLAKPILEPLLFKKIRTWIGDKT</sequence>
<comment type="catalytic activity">
    <reaction evidence="1">
        <text>ATP + protein L-histidine = ADP + protein N-phospho-L-histidine.</text>
        <dbReference type="EC" id="2.7.13.3"/>
    </reaction>
</comment>
<accession>E1R2N4</accession>
<dbReference type="SMART" id="SM00387">
    <property type="entry name" value="HATPase_c"/>
    <property type="match status" value="1"/>
</dbReference>
<dbReference type="Pfam" id="PF02518">
    <property type="entry name" value="HATPase_c"/>
    <property type="match status" value="1"/>
</dbReference>
<dbReference type="Gene3D" id="1.10.287.130">
    <property type="match status" value="1"/>
</dbReference>
<feature type="domain" description="Response regulatory" evidence="8">
    <location>
        <begin position="1112"/>
        <end position="1226"/>
    </location>
</feature>
<dbReference type="SUPFAM" id="SSF55874">
    <property type="entry name" value="ATPase domain of HSP90 chaperone/DNA topoisomerase II/histidine kinase"/>
    <property type="match status" value="1"/>
</dbReference>
<dbReference type="InterPro" id="IPR036890">
    <property type="entry name" value="HATPase_C_sf"/>
</dbReference>
<dbReference type="InterPro" id="IPR005467">
    <property type="entry name" value="His_kinase_dom"/>
</dbReference>
<dbReference type="InterPro" id="IPR001789">
    <property type="entry name" value="Sig_transdc_resp-reg_receiver"/>
</dbReference>
<keyword evidence="3 4" id="KW-0597">Phosphoprotein</keyword>
<evidence type="ECO:0000313" key="9">
    <source>
        <dbReference type="EMBL" id="ADK80316.1"/>
    </source>
</evidence>
<dbReference type="InterPro" id="IPR015943">
    <property type="entry name" value="WD40/YVTN_repeat-like_dom_sf"/>
</dbReference>
<dbReference type="PROSITE" id="PS50109">
    <property type="entry name" value="HIS_KIN"/>
    <property type="match status" value="1"/>
</dbReference>
<keyword evidence="5" id="KW-0175">Coiled coil</keyword>
<dbReference type="InterPro" id="IPR003594">
    <property type="entry name" value="HATPase_dom"/>
</dbReference>
<dbReference type="Proteomes" id="UP000002318">
    <property type="component" value="Chromosome"/>
</dbReference>
<name>E1R2N4_SEDSS</name>
<keyword evidence="9" id="KW-0808">Transferase</keyword>
<dbReference type="RefSeq" id="WP_013253780.1">
    <property type="nucleotide sequence ID" value="NC_014364.1"/>
</dbReference>
<dbReference type="Pfam" id="PF07494">
    <property type="entry name" value="Reg_prop"/>
    <property type="match status" value="8"/>
</dbReference>
<dbReference type="Pfam" id="PF07495">
    <property type="entry name" value="Y_Y_Y"/>
    <property type="match status" value="1"/>
</dbReference>
<dbReference type="Gene3D" id="3.30.565.10">
    <property type="entry name" value="Histidine kinase-like ATPase, C-terminal domain"/>
    <property type="match status" value="1"/>
</dbReference>
<dbReference type="OrthoDB" id="9813394at2"/>
<dbReference type="SUPFAM" id="SSF52172">
    <property type="entry name" value="CheY-like"/>
    <property type="match status" value="1"/>
</dbReference>
<evidence type="ECO:0000256" key="5">
    <source>
        <dbReference type="SAM" id="Coils"/>
    </source>
</evidence>
<dbReference type="EC" id="2.7.13.3" evidence="2"/>
<dbReference type="SMART" id="SM00388">
    <property type="entry name" value="HisKA"/>
    <property type="match status" value="1"/>
</dbReference>
<feature type="transmembrane region" description="Helical" evidence="6">
    <location>
        <begin position="784"/>
        <end position="806"/>
    </location>
</feature>
<keyword evidence="6" id="KW-0812">Transmembrane</keyword>
<keyword evidence="6" id="KW-1133">Transmembrane helix</keyword>
<dbReference type="eggNOG" id="COG3292">
    <property type="taxonomic scope" value="Bacteria"/>
</dbReference>
<dbReference type="Pfam" id="PF00072">
    <property type="entry name" value="Response_reg"/>
    <property type="match status" value="1"/>
</dbReference>
<dbReference type="CDD" id="cd00082">
    <property type="entry name" value="HisKA"/>
    <property type="match status" value="1"/>
</dbReference>
<protein>
    <recommendedName>
        <fullName evidence="2">histidine kinase</fullName>
        <ecNumber evidence="2">2.7.13.3</ecNumber>
    </recommendedName>
</protein>
<evidence type="ECO:0000256" key="1">
    <source>
        <dbReference type="ARBA" id="ARBA00000085"/>
    </source>
</evidence>
<dbReference type="InterPro" id="IPR011110">
    <property type="entry name" value="Reg_prop"/>
</dbReference>
<dbReference type="Gene3D" id="2.130.10.10">
    <property type="entry name" value="YVTN repeat-like/Quinoprotein amine dehydrogenase"/>
    <property type="match status" value="3"/>
</dbReference>
<dbReference type="InterPro" id="IPR004358">
    <property type="entry name" value="Sig_transdc_His_kin-like_C"/>
</dbReference>
<reference evidence="9 10" key="1">
    <citation type="journal article" date="2010" name="Stand. Genomic Sci.">
        <title>Complete genome sequence of Spirochaeta smaragdinae type strain (SEBR 4228).</title>
        <authorList>
            <person name="Mavromatis K."/>
            <person name="Yasawong M."/>
            <person name="Chertkov O."/>
            <person name="Lapidus A."/>
            <person name="Lucas S."/>
            <person name="Nolan M."/>
            <person name="Del Rio T.G."/>
            <person name="Tice H."/>
            <person name="Cheng J.F."/>
            <person name="Pitluck S."/>
            <person name="Liolios K."/>
            <person name="Ivanova N."/>
            <person name="Tapia R."/>
            <person name="Han C."/>
            <person name="Bruce D."/>
            <person name="Goodwin L."/>
            <person name="Pati A."/>
            <person name="Chen A."/>
            <person name="Palaniappan K."/>
            <person name="Land M."/>
            <person name="Hauser L."/>
            <person name="Chang Y.J."/>
            <person name="Jeffries C.D."/>
            <person name="Detter J.C."/>
            <person name="Rohde M."/>
            <person name="Brambilla E."/>
            <person name="Spring S."/>
            <person name="Goker M."/>
            <person name="Sikorski J."/>
            <person name="Woyke T."/>
            <person name="Bristow J."/>
            <person name="Eisen J.A."/>
            <person name="Markowitz V."/>
            <person name="Hugenholtz P."/>
            <person name="Klenk H.P."/>
            <person name="Kyrpides N.C."/>
        </authorList>
    </citation>
    <scope>NUCLEOTIDE SEQUENCE [LARGE SCALE GENOMIC DNA]</scope>
    <source>
        <strain evidence="10">DSM 11293 / JCM 15392 / SEBR 4228</strain>
    </source>
</reference>
<gene>
    <name evidence="9" type="ordered locus">Spirs_1187</name>
</gene>
<feature type="modified residue" description="4-aspartylphosphate" evidence="4">
    <location>
        <position position="1161"/>
    </location>
</feature>
<evidence type="ECO:0000256" key="6">
    <source>
        <dbReference type="SAM" id="Phobius"/>
    </source>
</evidence>
<dbReference type="AlphaFoldDB" id="E1R2N4"/>
<dbReference type="eggNOG" id="COG2205">
    <property type="taxonomic scope" value="Bacteria"/>
</dbReference>
<evidence type="ECO:0000256" key="4">
    <source>
        <dbReference type="PROSITE-ProRule" id="PRU00169"/>
    </source>
</evidence>
<dbReference type="InterPro" id="IPR013783">
    <property type="entry name" value="Ig-like_fold"/>
</dbReference>